<evidence type="ECO:0000256" key="1">
    <source>
        <dbReference type="SAM" id="MobiDB-lite"/>
    </source>
</evidence>
<feature type="compositionally biased region" description="Acidic residues" evidence="1">
    <location>
        <begin position="43"/>
        <end position="57"/>
    </location>
</feature>
<comment type="caution">
    <text evidence="2">The sequence shown here is derived from an EMBL/GenBank/DDBJ whole genome shotgun (WGS) entry which is preliminary data.</text>
</comment>
<proteinExistence type="predicted"/>
<reference evidence="2 3" key="1">
    <citation type="submission" date="2015-05" db="EMBL/GenBank/DDBJ databases">
        <title>Distinctive expansion of gene families associated with plant cell wall degradation and secondary metabolism in the genomes of grapevine trunk pathogens.</title>
        <authorList>
            <person name="Lawrence D.P."/>
            <person name="Travadon R."/>
            <person name="Rolshausen P.E."/>
            <person name="Baumgartner K."/>
        </authorList>
    </citation>
    <scope>NUCLEOTIDE SEQUENCE [LARGE SCALE GENOMIC DNA]</scope>
    <source>
        <strain evidence="2">UCRPC4</strain>
    </source>
</reference>
<dbReference type="EMBL" id="LCWF01000025">
    <property type="protein sequence ID" value="KKY27314.1"/>
    <property type="molecule type" value="Genomic_DNA"/>
</dbReference>
<reference evidence="2 3" key="2">
    <citation type="submission" date="2015-05" db="EMBL/GenBank/DDBJ databases">
        <authorList>
            <person name="Morales-Cruz A."/>
            <person name="Amrine K.C."/>
            <person name="Cantu D."/>
        </authorList>
    </citation>
    <scope>NUCLEOTIDE SEQUENCE [LARGE SCALE GENOMIC DNA]</scope>
    <source>
        <strain evidence="2">UCRPC4</strain>
    </source>
</reference>
<keyword evidence="3" id="KW-1185">Reference proteome</keyword>
<evidence type="ECO:0000313" key="2">
    <source>
        <dbReference type="EMBL" id="KKY27314.1"/>
    </source>
</evidence>
<feature type="compositionally biased region" description="Polar residues" evidence="1">
    <location>
        <begin position="68"/>
        <end position="88"/>
    </location>
</feature>
<protein>
    <recommendedName>
        <fullName evidence="4">Btz domain-containing protein</fullName>
    </recommendedName>
</protein>
<feature type="region of interest" description="Disordered" evidence="1">
    <location>
        <begin position="471"/>
        <end position="491"/>
    </location>
</feature>
<gene>
    <name evidence="2" type="ORF">UCRPC4_g01114</name>
</gene>
<feature type="region of interest" description="Disordered" evidence="1">
    <location>
        <begin position="299"/>
        <end position="323"/>
    </location>
</feature>
<evidence type="ECO:0000313" key="3">
    <source>
        <dbReference type="Proteomes" id="UP000053317"/>
    </source>
</evidence>
<evidence type="ECO:0008006" key="4">
    <source>
        <dbReference type="Google" id="ProtNLM"/>
    </source>
</evidence>
<feature type="compositionally biased region" description="Basic and acidic residues" evidence="1">
    <location>
        <begin position="1"/>
        <end position="11"/>
    </location>
</feature>
<feature type="region of interest" description="Disordered" evidence="1">
    <location>
        <begin position="1"/>
        <end position="92"/>
    </location>
</feature>
<sequence>MAPTRRKDVLSRRRRRTDDDGEEEGSQAGDLEDDSLSEASVPSDDDADADASDVSDEESVKPDVPVVATTTTKNVAPTIAQQPSTFPEPTSDAEAMMNGLKRQPHDARTEELHFDDAATIPKVVPQAEVLGGGVTKPKANGIRRENPVERNRKDHETYLKERRENPARTAPEPTAMPWTHDLHDTIAQPTQHLNISSTLPIKPGASTSSAPPPRTFNTTVVLGSVPAVVYMPGMKERMTVKTIAKKQHTLLPNHRPPLRRDKPVRVSIPDAPPRYIFPAVERSFIFIPRALRPNQQAFARGRGRGSYHGSRRTSVYGGSTYTPSVAMSRRSSFGRGFGGDELRSPGGTMLPRGPVAVPEVVKPVVRLPPSVQTGPLAETSLPHANGTVPMASVLMPPPNYIPSHEGIMSQRQLGNIPMHQPSPRKAVSVNGIEAPGNFAFNPPPQQAEQPFHQQVPTQSNGGMYIEEGFMPHSRHPSHPSQPSGTPLSQIPEGAIHAQPFQPFPMAPPGYVASPYPPGGVFYPPSSGELPAYHPGTAPSFVPQTTTVVPFMVPAAPPAAPPAGDPNAGQTVAHESNGMVYYYESSQMPSAPGYGYPMAPQGGVMGMGGMMTPPGGFYYSPAPGGIYYAPQ</sequence>
<feature type="compositionally biased region" description="Basic residues" evidence="1">
    <location>
        <begin position="301"/>
        <end position="311"/>
    </location>
</feature>
<dbReference type="Proteomes" id="UP000053317">
    <property type="component" value="Unassembled WGS sequence"/>
</dbReference>
<dbReference type="OrthoDB" id="5413466at2759"/>
<accession>A0A0G2EYV3</accession>
<name>A0A0G2EYV3_PHACM</name>
<organism evidence="2 3">
    <name type="scientific">Phaeomoniella chlamydospora</name>
    <name type="common">Phaeoacremonium chlamydosporum</name>
    <dbReference type="NCBI Taxonomy" id="158046"/>
    <lineage>
        <taxon>Eukaryota</taxon>
        <taxon>Fungi</taxon>
        <taxon>Dikarya</taxon>
        <taxon>Ascomycota</taxon>
        <taxon>Pezizomycotina</taxon>
        <taxon>Eurotiomycetes</taxon>
        <taxon>Chaetothyriomycetidae</taxon>
        <taxon>Phaeomoniellales</taxon>
        <taxon>Phaeomoniellaceae</taxon>
        <taxon>Phaeomoniella</taxon>
    </lineage>
</organism>
<feature type="compositionally biased region" description="Acidic residues" evidence="1">
    <location>
        <begin position="19"/>
        <end position="36"/>
    </location>
</feature>
<dbReference type="AlphaFoldDB" id="A0A0G2EYV3"/>